<evidence type="ECO:0000256" key="2">
    <source>
        <dbReference type="ARBA" id="ARBA00006742"/>
    </source>
</evidence>
<dbReference type="PATRIC" id="fig|679936.5.peg.1475"/>
<protein>
    <submittedName>
        <fullName evidence="11">Protein translocase subunit yajC</fullName>
    </submittedName>
</protein>
<comment type="similarity">
    <text evidence="2">Belongs to the YajC family.</text>
</comment>
<organism evidence="11 12">
    <name type="scientific">Sulfobacillus acidophilus (strain ATCC 700253 / DSM 10332 / NAL)</name>
    <dbReference type="NCBI Taxonomy" id="679936"/>
    <lineage>
        <taxon>Bacteria</taxon>
        <taxon>Bacillati</taxon>
        <taxon>Bacillota</taxon>
        <taxon>Clostridia</taxon>
        <taxon>Eubacteriales</taxon>
        <taxon>Clostridiales Family XVII. Incertae Sedis</taxon>
        <taxon>Sulfobacillus</taxon>
    </lineage>
</organism>
<dbReference type="STRING" id="679936.Sulac_1409"/>
<dbReference type="PANTHER" id="PTHR33909:SF1">
    <property type="entry name" value="SEC TRANSLOCON ACCESSORY COMPLEX SUBUNIT YAJC"/>
    <property type="match status" value="1"/>
</dbReference>
<evidence type="ECO:0000256" key="8">
    <source>
        <dbReference type="ARBA" id="ARBA00023010"/>
    </source>
</evidence>
<evidence type="ECO:0000256" key="3">
    <source>
        <dbReference type="ARBA" id="ARBA00022448"/>
    </source>
</evidence>
<evidence type="ECO:0000256" key="1">
    <source>
        <dbReference type="ARBA" id="ARBA00004162"/>
    </source>
</evidence>
<keyword evidence="7 10" id="KW-1133">Transmembrane helix</keyword>
<evidence type="ECO:0000256" key="9">
    <source>
        <dbReference type="ARBA" id="ARBA00023136"/>
    </source>
</evidence>
<dbReference type="KEGG" id="sap:Sulac_1409"/>
<evidence type="ECO:0000256" key="6">
    <source>
        <dbReference type="ARBA" id="ARBA00022927"/>
    </source>
</evidence>
<evidence type="ECO:0000256" key="4">
    <source>
        <dbReference type="ARBA" id="ARBA00022475"/>
    </source>
</evidence>
<evidence type="ECO:0000256" key="7">
    <source>
        <dbReference type="ARBA" id="ARBA00022989"/>
    </source>
</evidence>
<dbReference type="Pfam" id="PF02699">
    <property type="entry name" value="YajC"/>
    <property type="match status" value="1"/>
</dbReference>
<gene>
    <name evidence="11" type="ordered locus">Sulac_1409</name>
</gene>
<dbReference type="PANTHER" id="PTHR33909">
    <property type="entry name" value="SEC TRANSLOCON ACCESSORY COMPLEX SUBUNIT YAJC"/>
    <property type="match status" value="1"/>
</dbReference>
<keyword evidence="4" id="KW-1003">Cell membrane</keyword>
<keyword evidence="8" id="KW-0811">Translocation</keyword>
<feature type="transmembrane region" description="Helical" evidence="10">
    <location>
        <begin position="6"/>
        <end position="27"/>
    </location>
</feature>
<reference evidence="11 12" key="2">
    <citation type="journal article" date="2012" name="Stand. Genomic Sci.">
        <title>Complete genome sequence of the moderately thermophilic mineral-sulfide-oxidizing firmicute Sulfobacillus acidophilus type strain (NAL(T)).</title>
        <authorList>
            <person name="Anderson I."/>
            <person name="Chertkov O."/>
            <person name="Chen A."/>
            <person name="Saunders E."/>
            <person name="Lapidus A."/>
            <person name="Nolan M."/>
            <person name="Lucas S."/>
            <person name="Hammon N."/>
            <person name="Deshpande S."/>
            <person name="Cheng J.F."/>
            <person name="Han C."/>
            <person name="Tapia R."/>
            <person name="Goodwin L.A."/>
            <person name="Pitluck S."/>
            <person name="Liolios K."/>
            <person name="Pagani I."/>
            <person name="Ivanova N."/>
            <person name="Mikhailova N."/>
            <person name="Pati A."/>
            <person name="Palaniappan K."/>
            <person name="Land M."/>
            <person name="Pan C."/>
            <person name="Rohde M."/>
            <person name="Pukall R."/>
            <person name="Goker M."/>
            <person name="Detter J.C."/>
            <person name="Woyke T."/>
            <person name="Bristow J."/>
            <person name="Eisen J.A."/>
            <person name="Markowitz V."/>
            <person name="Hugenholtz P."/>
            <person name="Kyrpides N.C."/>
            <person name="Klenk H.P."/>
            <person name="Mavromatis K."/>
        </authorList>
    </citation>
    <scope>NUCLEOTIDE SEQUENCE [LARGE SCALE GENOMIC DNA]</scope>
    <source>
        <strain evidence="12">ATCC 700253 / DSM 10332 / NAL</strain>
    </source>
</reference>
<evidence type="ECO:0000313" key="11">
    <source>
        <dbReference type="EMBL" id="AEW04906.1"/>
    </source>
</evidence>
<dbReference type="GO" id="GO:0015031">
    <property type="term" value="P:protein transport"/>
    <property type="evidence" value="ECO:0007669"/>
    <property type="project" value="UniProtKB-KW"/>
</dbReference>
<keyword evidence="6" id="KW-0653">Protein transport</keyword>
<keyword evidence="5 10" id="KW-0812">Transmembrane</keyword>
<dbReference type="AlphaFoldDB" id="G8TWZ8"/>
<proteinExistence type="inferred from homology"/>
<keyword evidence="3" id="KW-0813">Transport</keyword>
<dbReference type="SMART" id="SM01323">
    <property type="entry name" value="YajC"/>
    <property type="match status" value="1"/>
</dbReference>
<keyword evidence="9 10" id="KW-0472">Membrane</keyword>
<sequence>MVHHTTGTSIYWVFFLLLIGMTGWMFWQQSRQQKTRKELQSSLKSGDRVVTIGGVIGTVRQVKDNQLVLEIAEGVRIHVLKSAIGSKYESNG</sequence>
<dbReference type="EMBL" id="CP003179">
    <property type="protein sequence ID" value="AEW04906.1"/>
    <property type="molecule type" value="Genomic_DNA"/>
</dbReference>
<dbReference type="HOGENOM" id="CLU_116157_5_1_9"/>
<evidence type="ECO:0000256" key="10">
    <source>
        <dbReference type="SAM" id="Phobius"/>
    </source>
</evidence>
<name>G8TWZ8_SULAD</name>
<comment type="subcellular location">
    <subcellularLocation>
        <location evidence="1">Cell membrane</location>
        <topology evidence="1">Single-pass membrane protein</topology>
    </subcellularLocation>
</comment>
<accession>G8TWZ8</accession>
<dbReference type="Proteomes" id="UP000005439">
    <property type="component" value="Chromosome"/>
</dbReference>
<dbReference type="InterPro" id="IPR003849">
    <property type="entry name" value="Preprotein_translocase_YajC"/>
</dbReference>
<keyword evidence="12" id="KW-1185">Reference proteome</keyword>
<reference evidence="12" key="1">
    <citation type="submission" date="2011-12" db="EMBL/GenBank/DDBJ databases">
        <title>The complete genome of chromosome of Sulfobacillus acidophilus DSM 10332.</title>
        <authorList>
            <person name="Lucas S."/>
            <person name="Han J."/>
            <person name="Lapidus A."/>
            <person name="Bruce D."/>
            <person name="Goodwin L."/>
            <person name="Pitluck S."/>
            <person name="Peters L."/>
            <person name="Kyrpides N."/>
            <person name="Mavromatis K."/>
            <person name="Ivanova N."/>
            <person name="Mikhailova N."/>
            <person name="Chertkov O."/>
            <person name="Saunders E."/>
            <person name="Detter J.C."/>
            <person name="Tapia R."/>
            <person name="Han C."/>
            <person name="Land M."/>
            <person name="Hauser L."/>
            <person name="Markowitz V."/>
            <person name="Cheng J.-F."/>
            <person name="Hugenholtz P."/>
            <person name="Woyke T."/>
            <person name="Wu D."/>
            <person name="Pukall R."/>
            <person name="Gehrich-Schroeter G."/>
            <person name="Schneider S."/>
            <person name="Klenk H.-P."/>
            <person name="Eisen J.A."/>
        </authorList>
    </citation>
    <scope>NUCLEOTIDE SEQUENCE [LARGE SCALE GENOMIC DNA]</scope>
    <source>
        <strain evidence="12">ATCC 700253 / DSM 10332 / NAL</strain>
    </source>
</reference>
<dbReference type="GO" id="GO:0005886">
    <property type="term" value="C:plasma membrane"/>
    <property type="evidence" value="ECO:0007669"/>
    <property type="project" value="UniProtKB-SubCell"/>
</dbReference>
<dbReference type="NCBIfam" id="TIGR00739">
    <property type="entry name" value="yajC"/>
    <property type="match status" value="1"/>
</dbReference>
<evidence type="ECO:0000256" key="5">
    <source>
        <dbReference type="ARBA" id="ARBA00022692"/>
    </source>
</evidence>
<evidence type="ECO:0000313" key="12">
    <source>
        <dbReference type="Proteomes" id="UP000005439"/>
    </source>
</evidence>